<dbReference type="EMBL" id="CABHNW010000153">
    <property type="protein sequence ID" value="VUX40413.1"/>
    <property type="molecule type" value="Genomic_DNA"/>
</dbReference>
<sequence length="299" mass="35444">MTQFLKFILYTLLPSSFITSYICVRFCTGILTPSRSFFPKNRSRFFVSFMLPITAAFMSKYWFPSMGSWLIQLTLLLLTILYFSDPLKKKISTFLILICILAISENIAATFALPIYTLIHHEESFRYNLLYTSGEMLFLIIIDFFVALLFIKKLVPLIRNYSHSIQLTTIAELLFPVQASSLLMGILLYRKNSPWLKWLIILYWFLNLLCCLIIARAFHNISLREKRHELLVKQMSFLQKQLEYTTEMEQEYQSVRKWNHDMENHLFSLNYLIRTQKYLEADVYLETILSELPPEKRTL</sequence>
<feature type="transmembrane region" description="Helical" evidence="1">
    <location>
        <begin position="69"/>
        <end position="87"/>
    </location>
</feature>
<keyword evidence="3" id="KW-1185">Reference proteome</keyword>
<feature type="transmembrane region" description="Helical" evidence="1">
    <location>
        <begin position="94"/>
        <end position="116"/>
    </location>
</feature>
<evidence type="ECO:0000256" key="1">
    <source>
        <dbReference type="SAM" id="Phobius"/>
    </source>
</evidence>
<reference evidence="2 3" key="1">
    <citation type="submission" date="2019-07" db="EMBL/GenBank/DDBJ databases">
        <authorList>
            <person name="Hibberd C M."/>
            <person name="Gehrig L. J."/>
            <person name="Chang H.-W."/>
            <person name="Venkatesh S."/>
        </authorList>
    </citation>
    <scope>NUCLEOTIDE SEQUENCE [LARGE SCALE GENOMIC DNA]</scope>
    <source>
        <strain evidence="2">Blautia_luti_SSTS_Bg7063</strain>
    </source>
</reference>
<evidence type="ECO:0000313" key="2">
    <source>
        <dbReference type="EMBL" id="VUX40413.1"/>
    </source>
</evidence>
<feature type="transmembrane region" description="Helical" evidence="1">
    <location>
        <begin position="195"/>
        <end position="218"/>
    </location>
</feature>
<dbReference type="AlphaFoldDB" id="A0A564W8R1"/>
<keyword evidence="1" id="KW-1133">Transmembrane helix</keyword>
<protein>
    <recommendedName>
        <fullName evidence="4">SpoOB alpha-helical domain-containing protein</fullName>
    </recommendedName>
</protein>
<evidence type="ECO:0000313" key="3">
    <source>
        <dbReference type="Proteomes" id="UP000408482"/>
    </source>
</evidence>
<gene>
    <name evidence="2" type="ORF">RSSSTS7063_01015</name>
</gene>
<evidence type="ECO:0008006" key="4">
    <source>
        <dbReference type="Google" id="ProtNLM"/>
    </source>
</evidence>
<organism evidence="2 3">
    <name type="scientific">Blautia luti</name>
    <dbReference type="NCBI Taxonomy" id="89014"/>
    <lineage>
        <taxon>Bacteria</taxon>
        <taxon>Bacillati</taxon>
        <taxon>Bacillota</taxon>
        <taxon>Clostridia</taxon>
        <taxon>Lachnospirales</taxon>
        <taxon>Lachnospiraceae</taxon>
        <taxon>Blautia</taxon>
    </lineage>
</organism>
<keyword evidence="1" id="KW-0812">Transmembrane</keyword>
<feature type="transmembrane region" description="Helical" evidence="1">
    <location>
        <begin position="167"/>
        <end position="189"/>
    </location>
</feature>
<feature type="transmembrane region" description="Helical" evidence="1">
    <location>
        <begin position="12"/>
        <end position="33"/>
    </location>
</feature>
<proteinExistence type="predicted"/>
<name>A0A564W8R1_9FIRM</name>
<feature type="transmembrane region" description="Helical" evidence="1">
    <location>
        <begin position="136"/>
        <end position="155"/>
    </location>
</feature>
<dbReference type="Proteomes" id="UP000408482">
    <property type="component" value="Unassembled WGS sequence"/>
</dbReference>
<accession>A0A564W8R1</accession>
<keyword evidence="1" id="KW-0472">Membrane</keyword>